<dbReference type="Gene3D" id="1.10.3430.10">
    <property type="entry name" value="Ammonium transporter AmtB like domains"/>
    <property type="match status" value="1"/>
</dbReference>
<keyword evidence="4 6" id="KW-1133">Transmembrane helix</keyword>
<evidence type="ECO:0000313" key="8">
    <source>
        <dbReference type="EMBL" id="CAD9506396.1"/>
    </source>
</evidence>
<dbReference type="PANTHER" id="PTHR11730:SF60">
    <property type="entry name" value="RH50, ISOFORM D"/>
    <property type="match status" value="1"/>
</dbReference>
<feature type="domain" description="Ammonium transporter AmtB-like" evidence="7">
    <location>
        <begin position="80"/>
        <end position="402"/>
    </location>
</feature>
<feature type="transmembrane region" description="Helical" evidence="6">
    <location>
        <begin position="345"/>
        <end position="368"/>
    </location>
</feature>
<proteinExistence type="inferred from homology"/>
<feature type="transmembrane region" description="Helical" evidence="6">
    <location>
        <begin position="138"/>
        <end position="157"/>
    </location>
</feature>
<dbReference type="InterPro" id="IPR024041">
    <property type="entry name" value="NH4_transpt_AmtB-like_dom"/>
</dbReference>
<dbReference type="EMBL" id="HBGW01008871">
    <property type="protein sequence ID" value="CAD9506396.1"/>
    <property type="molecule type" value="Transcribed_RNA"/>
</dbReference>
<feature type="transmembrane region" description="Helical" evidence="6">
    <location>
        <begin position="229"/>
        <end position="248"/>
    </location>
</feature>
<dbReference type="GO" id="GO:0097272">
    <property type="term" value="P:ammonium homeostasis"/>
    <property type="evidence" value="ECO:0007669"/>
    <property type="project" value="TreeGrafter"/>
</dbReference>
<dbReference type="GO" id="GO:0008519">
    <property type="term" value="F:ammonium channel activity"/>
    <property type="evidence" value="ECO:0007669"/>
    <property type="project" value="InterPro"/>
</dbReference>
<feature type="transmembrane region" description="Helical" evidence="6">
    <location>
        <begin position="260"/>
        <end position="280"/>
    </location>
</feature>
<evidence type="ECO:0000256" key="6">
    <source>
        <dbReference type="SAM" id="Phobius"/>
    </source>
</evidence>
<dbReference type="PRINTS" id="PR00342">
    <property type="entry name" value="RHESUSRHD"/>
</dbReference>
<evidence type="ECO:0000256" key="3">
    <source>
        <dbReference type="ARBA" id="ARBA00022692"/>
    </source>
</evidence>
<accession>A0A7S2I278</accession>
<gene>
    <name evidence="8" type="ORF">BRAN1462_LOCUS5735</name>
</gene>
<evidence type="ECO:0000256" key="2">
    <source>
        <dbReference type="ARBA" id="ARBA00011036"/>
    </source>
</evidence>
<evidence type="ECO:0000256" key="1">
    <source>
        <dbReference type="ARBA" id="ARBA00004141"/>
    </source>
</evidence>
<evidence type="ECO:0000259" key="7">
    <source>
        <dbReference type="Pfam" id="PF00909"/>
    </source>
</evidence>
<dbReference type="AlphaFoldDB" id="A0A7S2I278"/>
<dbReference type="InterPro" id="IPR029020">
    <property type="entry name" value="Ammonium/urea_transptr"/>
</dbReference>
<feature type="transmembrane region" description="Helical" evidence="6">
    <location>
        <begin position="164"/>
        <end position="184"/>
    </location>
</feature>
<reference evidence="8" key="1">
    <citation type="submission" date="2021-01" db="EMBL/GenBank/DDBJ databases">
        <authorList>
            <person name="Corre E."/>
            <person name="Pelletier E."/>
            <person name="Niang G."/>
            <person name="Scheremetjew M."/>
            <person name="Finn R."/>
            <person name="Kale V."/>
            <person name="Holt S."/>
            <person name="Cochrane G."/>
            <person name="Meng A."/>
            <person name="Brown T."/>
            <person name="Cohen L."/>
        </authorList>
    </citation>
    <scope>NUCLEOTIDE SEQUENCE</scope>
    <source>
        <strain evidence="8">RCC3387</strain>
    </source>
</reference>
<feature type="transmembrane region" description="Helical" evidence="6">
    <location>
        <begin position="196"/>
        <end position="217"/>
    </location>
</feature>
<dbReference type="GO" id="GO:0005886">
    <property type="term" value="C:plasma membrane"/>
    <property type="evidence" value="ECO:0007669"/>
    <property type="project" value="InterPro"/>
</dbReference>
<comment type="similarity">
    <text evidence="2">Belongs to the ammonium transporter (TC 2.A.49) family. Rh subfamily.</text>
</comment>
<evidence type="ECO:0000256" key="4">
    <source>
        <dbReference type="ARBA" id="ARBA00022989"/>
    </source>
</evidence>
<feature type="transmembrane region" description="Helical" evidence="6">
    <location>
        <begin position="292"/>
        <end position="309"/>
    </location>
</feature>
<feature type="transmembrane region" description="Helical" evidence="6">
    <location>
        <begin position="100"/>
        <end position="118"/>
    </location>
</feature>
<dbReference type="InterPro" id="IPR002229">
    <property type="entry name" value="RhesusRHD"/>
</dbReference>
<keyword evidence="3 6" id="KW-0812">Transmembrane</keyword>
<keyword evidence="5 6" id="KW-0472">Membrane</keyword>
<dbReference type="Pfam" id="PF00909">
    <property type="entry name" value="Ammonium_transp"/>
    <property type="match status" value="1"/>
</dbReference>
<comment type="subcellular location">
    <subcellularLocation>
        <location evidence="1">Membrane</location>
        <topology evidence="1">Multi-pass membrane protein</topology>
    </subcellularLocation>
</comment>
<evidence type="ECO:0000256" key="5">
    <source>
        <dbReference type="ARBA" id="ARBA00023136"/>
    </source>
</evidence>
<name>A0A7S2I278_9DINO</name>
<protein>
    <recommendedName>
        <fullName evidence="7">Ammonium transporter AmtB-like domain-containing protein</fullName>
    </recommendedName>
</protein>
<feature type="transmembrane region" description="Helical" evidence="6">
    <location>
        <begin position="380"/>
        <end position="401"/>
    </location>
</feature>
<dbReference type="SUPFAM" id="SSF111352">
    <property type="entry name" value="Ammonium transporter"/>
    <property type="match status" value="1"/>
</dbReference>
<feature type="transmembrane region" description="Helical" evidence="6">
    <location>
        <begin position="74"/>
        <end position="93"/>
    </location>
</feature>
<feature type="transmembrane region" description="Helical" evidence="6">
    <location>
        <begin position="315"/>
        <end position="333"/>
    </location>
</feature>
<dbReference type="PANTHER" id="PTHR11730">
    <property type="entry name" value="AMMONIUM TRANSPORTER"/>
    <property type="match status" value="1"/>
</dbReference>
<organism evidence="8">
    <name type="scientific">Zooxanthella nutricula</name>
    <dbReference type="NCBI Taxonomy" id="1333877"/>
    <lineage>
        <taxon>Eukaryota</taxon>
        <taxon>Sar</taxon>
        <taxon>Alveolata</taxon>
        <taxon>Dinophyceae</taxon>
        <taxon>Peridiniales</taxon>
        <taxon>Peridiniales incertae sedis</taxon>
        <taxon>Zooxanthella</taxon>
    </lineage>
</organism>
<feature type="transmembrane region" description="Helical" evidence="6">
    <location>
        <begin position="42"/>
        <end position="62"/>
    </location>
</feature>
<sequence>MASMLRGIRQYSPLSKIGFDTMAFGGVPLSEAEAGEDNTGRFGLLVLTWQCVMLPAIYYASYDVAELTRSDIGSVYNIYLGICAMMFVGFGYLMAFLKDYGVGAVGFTMLIACLGTQWGLVLEKTMGGFGMALSLKDLINANFATATVLISFGGLIGKVSPTQIVCLTILEMTFYCANKVFFLIDYLHVVDTGGTIIIHVFGAYFGIAACATLGPALHTERNNTSYNSNIFSFVGTVFLWLFWPSFVASPHPVGSLMHGVALVNTILALLSSTVVTFGLAPVLSGKKIPTAAIQNATLAGGVSIGATAHVSMGPFGATVIGMVAGAISCYGFCRAPSWTSKYDTAGINHLHGMPGVLGGLVSVVLPFLVKETGADPWSQLVGLSGTLVAAVVTGGFTGLVLRALQSPAAAYSDASFWADVEVSKCV</sequence>